<accession>A0AAV2JXW4</accession>
<sequence>MVSSIQLSSIRAKSRCLQEPVRLPTDLGHLSLGPANPEPQPGVLQERISMDAQAEQLVVAGAGAAVLPGDEVGAGASPTQLLHRSRASPEPFWLPGALQPGQEPDWTCAAWESSPAVGGAFSKGCFHFLSPMTGPEWGEAWGSMGDTLLIHSPG</sequence>
<gene>
    <name evidence="1" type="ORF">KC01_LOCUS12963</name>
</gene>
<name>A0AAV2JXW4_KNICA</name>
<evidence type="ECO:0000313" key="2">
    <source>
        <dbReference type="Proteomes" id="UP001497482"/>
    </source>
</evidence>
<organism evidence="1 2">
    <name type="scientific">Knipowitschia caucasica</name>
    <name type="common">Caucasian dwarf goby</name>
    <name type="synonym">Pomatoschistus caucasicus</name>
    <dbReference type="NCBI Taxonomy" id="637954"/>
    <lineage>
        <taxon>Eukaryota</taxon>
        <taxon>Metazoa</taxon>
        <taxon>Chordata</taxon>
        <taxon>Craniata</taxon>
        <taxon>Vertebrata</taxon>
        <taxon>Euteleostomi</taxon>
        <taxon>Actinopterygii</taxon>
        <taxon>Neopterygii</taxon>
        <taxon>Teleostei</taxon>
        <taxon>Neoteleostei</taxon>
        <taxon>Acanthomorphata</taxon>
        <taxon>Gobiaria</taxon>
        <taxon>Gobiiformes</taxon>
        <taxon>Gobioidei</taxon>
        <taxon>Gobiidae</taxon>
        <taxon>Gobiinae</taxon>
        <taxon>Knipowitschia</taxon>
    </lineage>
</organism>
<dbReference type="AlphaFoldDB" id="A0AAV2JXW4"/>
<dbReference type="EMBL" id="OZ035837">
    <property type="protein sequence ID" value="CAL1582332.1"/>
    <property type="molecule type" value="Genomic_DNA"/>
</dbReference>
<proteinExistence type="predicted"/>
<dbReference type="Proteomes" id="UP001497482">
    <property type="component" value="Chromosome 15"/>
</dbReference>
<protein>
    <submittedName>
        <fullName evidence="1">Uncharacterized protein</fullName>
    </submittedName>
</protein>
<keyword evidence="2" id="KW-1185">Reference proteome</keyword>
<reference evidence="1 2" key="1">
    <citation type="submission" date="2024-04" db="EMBL/GenBank/DDBJ databases">
        <authorList>
            <person name="Waldvogel A.-M."/>
            <person name="Schoenle A."/>
        </authorList>
    </citation>
    <scope>NUCLEOTIDE SEQUENCE [LARGE SCALE GENOMIC DNA]</scope>
</reference>
<evidence type="ECO:0000313" key="1">
    <source>
        <dbReference type="EMBL" id="CAL1582332.1"/>
    </source>
</evidence>